<organism evidence="1 2">
    <name type="scientific">Romboutsia hominis</name>
    <dbReference type="NCBI Taxonomy" id="1507512"/>
    <lineage>
        <taxon>Bacteria</taxon>
        <taxon>Bacillati</taxon>
        <taxon>Bacillota</taxon>
        <taxon>Clostridia</taxon>
        <taxon>Peptostreptococcales</taxon>
        <taxon>Peptostreptococcaceae</taxon>
        <taxon>Romboutsia</taxon>
    </lineage>
</organism>
<gene>
    <name evidence="1" type="ORF">FRIFI_2071</name>
</gene>
<evidence type="ECO:0000313" key="1">
    <source>
        <dbReference type="EMBL" id="CEI73599.1"/>
    </source>
</evidence>
<protein>
    <recommendedName>
        <fullName evidence="3">DUF2953 domain-containing protein</fullName>
    </recommendedName>
</protein>
<name>A0A2P2BTE1_9FIRM</name>
<dbReference type="Proteomes" id="UP000245695">
    <property type="component" value="Chromosome 1"/>
</dbReference>
<evidence type="ECO:0008006" key="3">
    <source>
        <dbReference type="Google" id="ProtNLM"/>
    </source>
</evidence>
<proteinExistence type="predicted"/>
<sequence>MLLIICIVIVLLLILFNSKLHILIISKVKNEHIRVDLRIKYFFNIININIPLYPTNKKCTKTKKGEIKRNRSIYNSNLKEIKVVFGLLKRVKIEEIYIDINFGSENIPFTSFIYVLINFIYSSIINIINSNKVYLNVKPDFTKNFINCDSKIEIKPTIKDIIIISIAIYKIYIKINKGKRNGGNIEIDKLNKKSYGDNI</sequence>
<dbReference type="Pfam" id="PF11167">
    <property type="entry name" value="DUF2953"/>
    <property type="match status" value="1"/>
</dbReference>
<dbReference type="RefSeq" id="WP_195237298.1">
    <property type="nucleotide sequence ID" value="NZ_JAKNTL010000007.1"/>
</dbReference>
<keyword evidence="2" id="KW-1185">Reference proteome</keyword>
<dbReference type="KEGG" id="rhom:FRIFI_2071"/>
<dbReference type="InterPro" id="IPR021338">
    <property type="entry name" value="DUF2953"/>
</dbReference>
<reference evidence="1 2" key="1">
    <citation type="submission" date="2014-09" db="EMBL/GenBank/DDBJ databases">
        <authorList>
            <person name="Hornung B.V."/>
        </authorList>
    </citation>
    <scope>NUCLEOTIDE SEQUENCE [LARGE SCALE GENOMIC DNA]</scope>
    <source>
        <strain evidence="1 2">FRIFI</strain>
    </source>
</reference>
<dbReference type="EMBL" id="LN650648">
    <property type="protein sequence ID" value="CEI73599.1"/>
    <property type="molecule type" value="Genomic_DNA"/>
</dbReference>
<accession>A0A2P2BTE1</accession>
<evidence type="ECO:0000313" key="2">
    <source>
        <dbReference type="Proteomes" id="UP000245695"/>
    </source>
</evidence>
<dbReference type="AlphaFoldDB" id="A0A2P2BTE1"/>